<evidence type="ECO:0000313" key="2">
    <source>
        <dbReference type="Proteomes" id="UP001164776"/>
    </source>
</evidence>
<gene>
    <name evidence="1" type="ORF">BS78_K032800</name>
</gene>
<organism evidence="1 2">
    <name type="scientific">Paspalum vaginatum</name>
    <name type="common">seashore paspalum</name>
    <dbReference type="NCBI Taxonomy" id="158149"/>
    <lineage>
        <taxon>Eukaryota</taxon>
        <taxon>Viridiplantae</taxon>
        <taxon>Streptophyta</taxon>
        <taxon>Embryophyta</taxon>
        <taxon>Tracheophyta</taxon>
        <taxon>Spermatophyta</taxon>
        <taxon>Magnoliopsida</taxon>
        <taxon>Liliopsida</taxon>
        <taxon>Poales</taxon>
        <taxon>Poaceae</taxon>
        <taxon>PACMAD clade</taxon>
        <taxon>Panicoideae</taxon>
        <taxon>Andropogonodae</taxon>
        <taxon>Paspaleae</taxon>
        <taxon>Paspalinae</taxon>
        <taxon>Paspalum</taxon>
    </lineage>
</organism>
<dbReference type="AlphaFoldDB" id="A0A9W7X8V7"/>
<dbReference type="EMBL" id="MU629996">
    <property type="protein sequence ID" value="KAJ1254556.1"/>
    <property type="molecule type" value="Genomic_DNA"/>
</dbReference>
<reference evidence="1 2" key="1">
    <citation type="submission" date="2022-10" db="EMBL/GenBank/DDBJ databases">
        <title>WGS assembly of Paspalum vaginatum 540-79.</title>
        <authorList>
            <person name="Sun G."/>
            <person name="Wase N."/>
            <person name="Shu S."/>
            <person name="Jenkins J."/>
            <person name="Zhou B."/>
            <person name="Torres-Rodriguez J."/>
            <person name="Chen C."/>
            <person name="Sandor L."/>
            <person name="Plott C."/>
            <person name="Yoshinga Y."/>
            <person name="Daum C."/>
            <person name="Qi P."/>
            <person name="Barry K."/>
            <person name="Lipzen A."/>
            <person name="Berry L."/>
            <person name="Pedersen C."/>
            <person name="Gottilla T."/>
            <person name="Foltz A."/>
            <person name="Yu H."/>
            <person name="O'Malley R."/>
            <person name="Zhang C."/>
            <person name="Devos K."/>
            <person name="Sigmon B."/>
            <person name="Yu B."/>
            <person name="Obata T."/>
            <person name="Schmutz J."/>
            <person name="Schnable J."/>
        </authorList>
    </citation>
    <scope>NUCLEOTIDE SEQUENCE [LARGE SCALE GENOMIC DNA]</scope>
    <source>
        <strain evidence="2">cv. 540-79</strain>
    </source>
</reference>
<protein>
    <submittedName>
        <fullName evidence="1">Uncharacterized protein</fullName>
    </submittedName>
</protein>
<dbReference type="PANTHER" id="PTHR33377:SF4">
    <property type="entry name" value="OS07G0285800 PROTEIN"/>
    <property type="match status" value="1"/>
</dbReference>
<proteinExistence type="predicted"/>
<dbReference type="PANTHER" id="PTHR33377">
    <property type="entry name" value="OS10G0134700 PROTEIN-RELATED"/>
    <property type="match status" value="1"/>
</dbReference>
<name>A0A9W7X8V7_9POAL</name>
<sequence>MAEMVGSAVVQEAVRRVSSFVFGKREDKASKRYSIERLQMALSELEFALERSAKVPITDMSLLRRRKVFRHAYAEGLNLANKHRQQELQEGQEMGCVSRARNPSISSLCSQVRRIEWFADCARKFVRDMESGYSLRHYTFCNPLIRYLLEGKTLSYELVQGIQLRHHCHIWPIILEERGVEAELSYVYDDRKTPYNSFQLRLMLRLSESTDIVGTAIECLQSLASQPVTKSAIGELTLLHGSQGISHKHTPPRVGIQEAHTQDTEFFRPDPVCCKSNGQEPLIFIAFQCYVSALEWRLCPSSSDDGEARNVVRDWPQFMELTVCSAPHFFKDGLELQSSCAHELISTTSEHKFGSIKQVEEMVRSKAACQLELKDYSALWLCAHGSAYFRVQKPNAEMVRVREPNVRYKTGRGAKRRR</sequence>
<dbReference type="Proteomes" id="UP001164776">
    <property type="component" value="Unassembled WGS sequence"/>
</dbReference>
<dbReference type="Pfam" id="PF08224">
    <property type="entry name" value="DUF1719"/>
    <property type="match status" value="1"/>
</dbReference>
<dbReference type="InterPro" id="IPR013181">
    <property type="entry name" value="DUF1719"/>
</dbReference>
<dbReference type="OrthoDB" id="660887at2759"/>
<keyword evidence="2" id="KW-1185">Reference proteome</keyword>
<accession>A0A9W7X8V7</accession>
<evidence type="ECO:0000313" key="1">
    <source>
        <dbReference type="EMBL" id="KAJ1254556.1"/>
    </source>
</evidence>
<dbReference type="SMART" id="SM01157">
    <property type="entry name" value="DUF1719"/>
    <property type="match status" value="1"/>
</dbReference>
<comment type="caution">
    <text evidence="1">The sequence shown here is derived from an EMBL/GenBank/DDBJ whole genome shotgun (WGS) entry which is preliminary data.</text>
</comment>